<comment type="subcellular location">
    <subcellularLocation>
        <location evidence="1">Membrane</location>
    </subcellularLocation>
</comment>
<proteinExistence type="predicted"/>
<evidence type="ECO:0000256" key="3">
    <source>
        <dbReference type="ARBA" id="ARBA00022989"/>
    </source>
</evidence>
<gene>
    <name evidence="7" type="ORF">PMAYCL1PPCAC_02646</name>
</gene>
<dbReference type="Pfam" id="PF00001">
    <property type="entry name" value="7tm_1"/>
    <property type="match status" value="1"/>
</dbReference>
<evidence type="ECO:0000256" key="4">
    <source>
        <dbReference type="ARBA" id="ARBA00023136"/>
    </source>
</evidence>
<dbReference type="InterPro" id="IPR017452">
    <property type="entry name" value="GPCR_Rhodpsn_7TM"/>
</dbReference>
<evidence type="ECO:0000259" key="6">
    <source>
        <dbReference type="PROSITE" id="PS50262"/>
    </source>
</evidence>
<dbReference type="CDD" id="cd00637">
    <property type="entry name" value="7tm_classA_rhodopsin-like"/>
    <property type="match status" value="1"/>
</dbReference>
<evidence type="ECO:0000256" key="5">
    <source>
        <dbReference type="SAM" id="Phobius"/>
    </source>
</evidence>
<feature type="transmembrane region" description="Helical" evidence="5">
    <location>
        <begin position="88"/>
        <end position="108"/>
    </location>
</feature>
<dbReference type="GO" id="GO:0008188">
    <property type="term" value="F:neuropeptide receptor activity"/>
    <property type="evidence" value="ECO:0007669"/>
    <property type="project" value="InterPro"/>
</dbReference>
<feature type="transmembrane region" description="Helical" evidence="5">
    <location>
        <begin position="311"/>
        <end position="334"/>
    </location>
</feature>
<dbReference type="PROSITE" id="PS50262">
    <property type="entry name" value="G_PROTEIN_RECEP_F1_2"/>
    <property type="match status" value="1"/>
</dbReference>
<dbReference type="PANTHER" id="PTHR21643">
    <property type="entry name" value="G-PROTEIN COUPLED RECEPTORS FAMILY 1 PROFILE DOMAIN-CONTAINING PROTEIN-RELATED"/>
    <property type="match status" value="1"/>
</dbReference>
<keyword evidence="3 5" id="KW-1133">Transmembrane helix</keyword>
<evidence type="ECO:0000313" key="7">
    <source>
        <dbReference type="EMBL" id="GMR32451.1"/>
    </source>
</evidence>
<feature type="transmembrane region" description="Helical" evidence="5">
    <location>
        <begin position="271"/>
        <end position="291"/>
    </location>
</feature>
<protein>
    <recommendedName>
        <fullName evidence="6">G-protein coupled receptors family 1 profile domain-containing protein</fullName>
    </recommendedName>
</protein>
<dbReference type="Gene3D" id="1.20.1070.10">
    <property type="entry name" value="Rhodopsin 7-helix transmembrane proteins"/>
    <property type="match status" value="1"/>
</dbReference>
<evidence type="ECO:0000256" key="2">
    <source>
        <dbReference type="ARBA" id="ARBA00022692"/>
    </source>
</evidence>
<dbReference type="PANTHER" id="PTHR21643:SF6">
    <property type="entry name" value="G-PROTEIN COUPLED RECEPTORS FAMILY 1 PROFILE DOMAIN-CONTAINING PROTEIN"/>
    <property type="match status" value="1"/>
</dbReference>
<keyword evidence="4 5" id="KW-0472">Membrane</keyword>
<evidence type="ECO:0000313" key="8">
    <source>
        <dbReference type="Proteomes" id="UP001328107"/>
    </source>
</evidence>
<feature type="transmembrane region" description="Helical" evidence="5">
    <location>
        <begin position="167"/>
        <end position="189"/>
    </location>
</feature>
<dbReference type="InterPro" id="IPR039952">
    <property type="entry name" value="Aex-2"/>
</dbReference>
<dbReference type="Proteomes" id="UP001328107">
    <property type="component" value="Unassembled WGS sequence"/>
</dbReference>
<dbReference type="SUPFAM" id="SSF81321">
    <property type="entry name" value="Family A G protein-coupled receptor-like"/>
    <property type="match status" value="1"/>
</dbReference>
<keyword evidence="8" id="KW-1185">Reference proteome</keyword>
<name>A0AAN5C8P1_9BILA</name>
<dbReference type="AlphaFoldDB" id="A0AAN5C8P1"/>
<accession>A0AAN5C8P1</accession>
<feature type="transmembrane region" description="Helical" evidence="5">
    <location>
        <begin position="46"/>
        <end position="67"/>
    </location>
</feature>
<evidence type="ECO:0000256" key="1">
    <source>
        <dbReference type="ARBA" id="ARBA00004370"/>
    </source>
</evidence>
<feature type="transmembrane region" description="Helical" evidence="5">
    <location>
        <begin position="209"/>
        <end position="234"/>
    </location>
</feature>
<feature type="domain" description="G-protein coupled receptors family 1 profile" evidence="6">
    <location>
        <begin position="62"/>
        <end position="345"/>
    </location>
</feature>
<comment type="caution">
    <text evidence="7">The sequence shown here is derived from an EMBL/GenBank/DDBJ whole genome shotgun (WGS) entry which is preliminary data.</text>
</comment>
<organism evidence="7 8">
    <name type="scientific">Pristionchus mayeri</name>
    <dbReference type="NCBI Taxonomy" id="1317129"/>
    <lineage>
        <taxon>Eukaryota</taxon>
        <taxon>Metazoa</taxon>
        <taxon>Ecdysozoa</taxon>
        <taxon>Nematoda</taxon>
        <taxon>Chromadorea</taxon>
        <taxon>Rhabditida</taxon>
        <taxon>Rhabditina</taxon>
        <taxon>Diplogasteromorpha</taxon>
        <taxon>Diplogasteroidea</taxon>
        <taxon>Neodiplogasteridae</taxon>
        <taxon>Pristionchus</taxon>
    </lineage>
</organism>
<sequence>MDLVEFDNETFVIVDPLSVLNTSATVANDSMMCVGALGLDHLGTDILLKVIEFCLVIACYCSAPLQLYVMRRAVSHIERRTGDQCLHIFLLSMTLGDFFLTAFCYPIELLPSLIERGFPLVINSLMHIMTWIGLMVSSLSLVLLNVDKLLYFKYPLRYSVYINRSRALSIIGLLWMGCGTFVVSIWLAGCFDCRGDSCERVQLFKGSNGVYLGFILFVCILPIVSSLLVACYVLSVVTKHKRQLAEEQALCRSSQGSTTSSHMVKSRLKTFYFIFMSSVVTAVTLLPYRIYNSNHILNEMIEDMKAGDEPRVYLPIPPSTCPVVLVKYCLLYLLQLNSILNPLMTVTILPQYRLNCARLCWWRASKRAEVETTTVRTRLATDL</sequence>
<keyword evidence="2 5" id="KW-0812">Transmembrane</keyword>
<reference evidence="8" key="1">
    <citation type="submission" date="2022-10" db="EMBL/GenBank/DDBJ databases">
        <title>Genome assembly of Pristionchus species.</title>
        <authorList>
            <person name="Yoshida K."/>
            <person name="Sommer R.J."/>
        </authorList>
    </citation>
    <scope>NUCLEOTIDE SEQUENCE [LARGE SCALE GENOMIC DNA]</scope>
    <source>
        <strain evidence="8">RS5460</strain>
    </source>
</reference>
<feature type="transmembrane region" description="Helical" evidence="5">
    <location>
        <begin position="128"/>
        <end position="146"/>
    </location>
</feature>
<dbReference type="GO" id="GO:0016020">
    <property type="term" value="C:membrane"/>
    <property type="evidence" value="ECO:0007669"/>
    <property type="project" value="UniProtKB-SubCell"/>
</dbReference>
<dbReference type="EMBL" id="BTRK01000001">
    <property type="protein sequence ID" value="GMR32451.1"/>
    <property type="molecule type" value="Genomic_DNA"/>
</dbReference>
<dbReference type="InterPro" id="IPR000276">
    <property type="entry name" value="GPCR_Rhodpsn"/>
</dbReference>